<dbReference type="Proteomes" id="UP001291623">
    <property type="component" value="Unassembled WGS sequence"/>
</dbReference>
<evidence type="ECO:0000256" key="3">
    <source>
        <dbReference type="ARBA" id="ARBA00023015"/>
    </source>
</evidence>
<evidence type="ECO:0000256" key="6">
    <source>
        <dbReference type="ARBA" id="ARBA00023242"/>
    </source>
</evidence>
<protein>
    <recommendedName>
        <fullName evidence="8">Glyoxal oxidase N-terminal domain-containing protein</fullName>
    </recommendedName>
</protein>
<comment type="similarity">
    <text evidence="2">Belongs to the BBR/BPC family.</text>
</comment>
<dbReference type="Pfam" id="PF07250">
    <property type="entry name" value="Glyoxal_oxid_N"/>
    <property type="match status" value="1"/>
</dbReference>
<dbReference type="InterPro" id="IPR010409">
    <property type="entry name" value="GAGA-bd_tscrpt_act"/>
</dbReference>
<evidence type="ECO:0000256" key="1">
    <source>
        <dbReference type="ARBA" id="ARBA00004123"/>
    </source>
</evidence>
<keyword evidence="6" id="KW-0539">Nucleus</keyword>
<comment type="subcellular location">
    <subcellularLocation>
        <location evidence="1">Nucleus</location>
    </subcellularLocation>
</comment>
<gene>
    <name evidence="9" type="ORF">RND71_031779</name>
</gene>
<keyword evidence="5" id="KW-0804">Transcription</keyword>
<dbReference type="SUPFAM" id="SSF50965">
    <property type="entry name" value="Galactose oxidase, central domain"/>
    <property type="match status" value="1"/>
</dbReference>
<reference evidence="9" key="1">
    <citation type="submission" date="2023-12" db="EMBL/GenBank/DDBJ databases">
        <title>Genome assembly of Anisodus tanguticus.</title>
        <authorList>
            <person name="Wang Y.-J."/>
        </authorList>
    </citation>
    <scope>NUCLEOTIDE SEQUENCE</scope>
    <source>
        <strain evidence="9">KB-2021</strain>
        <tissue evidence="9">Leaf</tissue>
    </source>
</reference>
<dbReference type="InterPro" id="IPR011043">
    <property type="entry name" value="Gal_Oxase/kelch_b-propeller"/>
</dbReference>
<evidence type="ECO:0000313" key="10">
    <source>
        <dbReference type="Proteomes" id="UP001291623"/>
    </source>
</evidence>
<dbReference type="AlphaFoldDB" id="A0AAE1RD01"/>
<dbReference type="GO" id="GO:0043565">
    <property type="term" value="F:sequence-specific DNA binding"/>
    <property type="evidence" value="ECO:0007669"/>
    <property type="project" value="TreeGrafter"/>
</dbReference>
<dbReference type="PANTHER" id="PTHR31421">
    <property type="entry name" value="PROTEIN BASIC PENTACYSTEINE3"/>
    <property type="match status" value="1"/>
</dbReference>
<dbReference type="GO" id="GO:0009723">
    <property type="term" value="P:response to ethylene"/>
    <property type="evidence" value="ECO:0007669"/>
    <property type="project" value="TreeGrafter"/>
</dbReference>
<dbReference type="Pfam" id="PF06217">
    <property type="entry name" value="GAGA_bind"/>
    <property type="match status" value="1"/>
</dbReference>
<organism evidence="9 10">
    <name type="scientific">Anisodus tanguticus</name>
    <dbReference type="NCBI Taxonomy" id="243964"/>
    <lineage>
        <taxon>Eukaryota</taxon>
        <taxon>Viridiplantae</taxon>
        <taxon>Streptophyta</taxon>
        <taxon>Embryophyta</taxon>
        <taxon>Tracheophyta</taxon>
        <taxon>Spermatophyta</taxon>
        <taxon>Magnoliopsida</taxon>
        <taxon>eudicotyledons</taxon>
        <taxon>Gunneridae</taxon>
        <taxon>Pentapetalae</taxon>
        <taxon>asterids</taxon>
        <taxon>lamiids</taxon>
        <taxon>Solanales</taxon>
        <taxon>Solanaceae</taxon>
        <taxon>Solanoideae</taxon>
        <taxon>Hyoscyameae</taxon>
        <taxon>Anisodus</taxon>
    </lineage>
</organism>
<keyword evidence="10" id="KW-1185">Reference proteome</keyword>
<evidence type="ECO:0000256" key="5">
    <source>
        <dbReference type="ARBA" id="ARBA00023163"/>
    </source>
</evidence>
<sequence length="553" mass="62112">MGNGLIQSRLYATNHVLPDGRRIIIGGRQDFNYEFHPKTASTNNEQTIQAEVLVCGGTPRGSYLKAVGGEFLGALNTCGRITITDLNPQWTMETMPLARTMGDMVILPNGNILIINGAAVGAATWEIGRSPVLSLVIYRPDNLHGFRFEVQNPNTMTRMWTINFFFLKRRKIVLNSDEFPKVQVRSRVKIVYEWRAMYGQSPLPNSSPTSFDQVRNVCLTAYMETDNWCWCKLTLILTVTPCRYHMDDSGHRDNGRHKPPQGQWLMQHQPSMKQIMGIMAERDAAIQERNLALSEKKAALAERDMAILQRDSAIADRNNAIMERDNAIATLQYRENSMTGGQIARGVKQHMHHPQQHVHHQPHMGEPTYMNEAIPVAAEPTKPCRNKRAKEPKAATGPMKTPKASKKVKKETEDLNQTSFGKSQEWKGAQEMGSASDEVSKPDWKDQDLGLNQVAYDETMPVPVCSCTGVLRPCYKWGNGGWQSSCCTTNLSMYPLPAVPNKRHARIGGRKMSGSAFTKLLSRLAAEGRDLSNPVDLKNHWAKHGTNRYITIK</sequence>
<dbReference type="Gene3D" id="2.130.10.80">
    <property type="entry name" value="Galactose oxidase/kelch, beta-propeller"/>
    <property type="match status" value="1"/>
</dbReference>
<evidence type="ECO:0000313" key="9">
    <source>
        <dbReference type="EMBL" id="KAK4349024.1"/>
    </source>
</evidence>
<name>A0AAE1RD01_9SOLA</name>
<comment type="caution">
    <text evidence="9">The sequence shown here is derived from an EMBL/GenBank/DDBJ whole genome shotgun (WGS) entry which is preliminary data.</text>
</comment>
<accession>A0AAE1RD01</accession>
<dbReference type="InterPro" id="IPR009880">
    <property type="entry name" value="Glyoxal_oxidase_N"/>
</dbReference>
<evidence type="ECO:0000259" key="8">
    <source>
        <dbReference type="Pfam" id="PF07250"/>
    </source>
</evidence>
<dbReference type="GO" id="GO:0005634">
    <property type="term" value="C:nucleus"/>
    <property type="evidence" value="ECO:0007669"/>
    <property type="project" value="UniProtKB-SubCell"/>
</dbReference>
<keyword evidence="3" id="KW-0805">Transcription regulation</keyword>
<feature type="region of interest" description="Disordered" evidence="7">
    <location>
        <begin position="381"/>
        <end position="444"/>
    </location>
</feature>
<evidence type="ECO:0000256" key="4">
    <source>
        <dbReference type="ARBA" id="ARBA00023125"/>
    </source>
</evidence>
<keyword evidence="4" id="KW-0238">DNA-binding</keyword>
<dbReference type="SMART" id="SM01226">
    <property type="entry name" value="GAGA_bind"/>
    <property type="match status" value="1"/>
</dbReference>
<dbReference type="EMBL" id="JAVYJV010000017">
    <property type="protein sequence ID" value="KAK4349024.1"/>
    <property type="molecule type" value="Genomic_DNA"/>
</dbReference>
<proteinExistence type="inferred from homology"/>
<feature type="domain" description="Glyoxal oxidase N-terminal" evidence="8">
    <location>
        <begin position="43"/>
        <end position="171"/>
    </location>
</feature>
<dbReference type="GO" id="GO:0003700">
    <property type="term" value="F:DNA-binding transcription factor activity"/>
    <property type="evidence" value="ECO:0007669"/>
    <property type="project" value="TreeGrafter"/>
</dbReference>
<dbReference type="PANTHER" id="PTHR31421:SF2">
    <property type="entry name" value="PROTEIN BASIC PENTACYSTEINE6"/>
    <property type="match status" value="1"/>
</dbReference>
<evidence type="ECO:0000256" key="7">
    <source>
        <dbReference type="SAM" id="MobiDB-lite"/>
    </source>
</evidence>
<dbReference type="InterPro" id="IPR037293">
    <property type="entry name" value="Gal_Oxidase_central_sf"/>
</dbReference>
<evidence type="ECO:0000256" key="2">
    <source>
        <dbReference type="ARBA" id="ARBA00007911"/>
    </source>
</evidence>